<dbReference type="GO" id="GO:0006429">
    <property type="term" value="P:leucyl-tRNA aminoacylation"/>
    <property type="evidence" value="ECO:0007669"/>
    <property type="project" value="InterPro"/>
</dbReference>
<comment type="similarity">
    <text evidence="1">Belongs to the class-I aminoacyl-tRNA synthetase family.</text>
</comment>
<dbReference type="InterPro" id="IPR004493">
    <property type="entry name" value="Leu-tRNA-synth_Ia_arc/euk"/>
</dbReference>
<dbReference type="GO" id="GO:0005524">
    <property type="term" value="F:ATP binding"/>
    <property type="evidence" value="ECO:0007669"/>
    <property type="project" value="InterPro"/>
</dbReference>
<reference evidence="3" key="1">
    <citation type="submission" date="2022-07" db="EMBL/GenBank/DDBJ databases">
        <title>Phylogenomic reconstructions and comparative analyses of Kickxellomycotina fungi.</title>
        <authorList>
            <person name="Reynolds N.K."/>
            <person name="Stajich J.E."/>
            <person name="Barry K."/>
            <person name="Grigoriev I.V."/>
            <person name="Crous P."/>
            <person name="Smith M.E."/>
        </authorList>
    </citation>
    <scope>NUCLEOTIDE SEQUENCE</scope>
    <source>
        <strain evidence="3">IMI 214461</strain>
    </source>
</reference>
<evidence type="ECO:0000313" key="4">
    <source>
        <dbReference type="Proteomes" id="UP001150907"/>
    </source>
</evidence>
<gene>
    <name evidence="3" type="primary">CDC60_2</name>
    <name evidence="3" type="ORF">H4R26_005763</name>
</gene>
<keyword evidence="3" id="KW-0436">Ligase</keyword>
<dbReference type="Pfam" id="PF24810">
    <property type="entry name" value="RBD_LARS1"/>
    <property type="match status" value="1"/>
</dbReference>
<feature type="domain" description="Leucine--tRNA ligase RagD-binding" evidence="2">
    <location>
        <begin position="74"/>
        <end position="143"/>
    </location>
</feature>
<protein>
    <submittedName>
        <fullName evidence="3">Cytosolic leucyl tRNA synthetase</fullName>
        <ecNumber evidence="3">6.1.1.4</ecNumber>
    </submittedName>
</protein>
<dbReference type="Proteomes" id="UP001150907">
    <property type="component" value="Unassembled WGS sequence"/>
</dbReference>
<dbReference type="EMBL" id="JANBQF010001267">
    <property type="protein sequence ID" value="KAJ1997627.1"/>
    <property type="molecule type" value="Genomic_DNA"/>
</dbReference>
<keyword evidence="3" id="KW-0030">Aminoacyl-tRNA synthetase</keyword>
<sequence length="202" mass="21567">MGNSTSIVNARWPADLPAEANHALIAVGEYIRKTVKSIRDAETALQKRDKKKAAKDAQSAVFSHSAPKTLDIFVANKFPQWQEDVIEVLKECFDAATLSFDDKALKATLGLKGLLKNKMAMPFAQDTKKRVALMGPVALNRALTFKEIDVLSEAAPYLAKTLGYSMVTVVDLGSASDLSDAAAAAAASSVPGEPSFLIANAQ</sequence>
<keyword evidence="4" id="KW-1185">Reference proteome</keyword>
<comment type="caution">
    <text evidence="3">The sequence shown here is derived from an EMBL/GenBank/DDBJ whole genome shotgun (WGS) entry which is preliminary data.</text>
</comment>
<dbReference type="GO" id="GO:0004823">
    <property type="term" value="F:leucine-tRNA ligase activity"/>
    <property type="evidence" value="ECO:0007669"/>
    <property type="project" value="UniProtKB-EC"/>
</dbReference>
<organism evidence="3 4">
    <name type="scientific">Coemansia thaxteri</name>
    <dbReference type="NCBI Taxonomy" id="2663907"/>
    <lineage>
        <taxon>Eukaryota</taxon>
        <taxon>Fungi</taxon>
        <taxon>Fungi incertae sedis</taxon>
        <taxon>Zoopagomycota</taxon>
        <taxon>Kickxellomycotina</taxon>
        <taxon>Kickxellomycetes</taxon>
        <taxon>Kickxellales</taxon>
        <taxon>Kickxellaceae</taxon>
        <taxon>Coemansia</taxon>
    </lineage>
</organism>
<dbReference type="InterPro" id="IPR055416">
    <property type="entry name" value="RBD_LARS1"/>
</dbReference>
<name>A0A9W8EGU4_9FUNG</name>
<dbReference type="EC" id="6.1.1.4" evidence="3"/>
<dbReference type="OrthoDB" id="10249672at2759"/>
<dbReference type="PANTHER" id="PTHR45794">
    <property type="entry name" value="LEUCYL-TRNA SYNTHETASE"/>
    <property type="match status" value="1"/>
</dbReference>
<dbReference type="PANTHER" id="PTHR45794:SF1">
    <property type="entry name" value="LEUCINE--TRNA LIGASE, CYTOPLASMIC"/>
    <property type="match status" value="1"/>
</dbReference>
<evidence type="ECO:0000256" key="1">
    <source>
        <dbReference type="ARBA" id="ARBA00005594"/>
    </source>
</evidence>
<dbReference type="AlphaFoldDB" id="A0A9W8EGU4"/>
<evidence type="ECO:0000313" key="3">
    <source>
        <dbReference type="EMBL" id="KAJ1997627.1"/>
    </source>
</evidence>
<evidence type="ECO:0000259" key="2">
    <source>
        <dbReference type="Pfam" id="PF24810"/>
    </source>
</evidence>
<accession>A0A9W8EGU4</accession>
<proteinExistence type="inferred from homology"/>